<evidence type="ECO:0000256" key="2">
    <source>
        <dbReference type="ARBA" id="ARBA00022490"/>
    </source>
</evidence>
<dbReference type="InterPro" id="IPR001084">
    <property type="entry name" value="MAP_tubulin-bd_rpt"/>
</dbReference>
<comment type="subcellular location">
    <subcellularLocation>
        <location evidence="1 7">Cytoplasm</location>
        <location evidence="1 7">Cytoskeleton</location>
    </subcellularLocation>
</comment>
<feature type="compositionally biased region" description="Basic and acidic residues" evidence="8">
    <location>
        <begin position="109"/>
        <end position="119"/>
    </location>
</feature>
<dbReference type="GeneID" id="101318249"/>
<sequence>MADDRKDEAKAPHWTSAQLTEASAHPHPPEIKDQGGAGEGLVRSANGFPYREDEEGAFGEHGSQDTYSNTKENGINGELTSADRETAEEVSARIVQVVTAEAVAVLKGEQEKEAQHKDQPAPLPLAAEETANLPPSPPPSPASEQTVTVEEAAGAESAQAPSVFKQAKDKVSDGVTKSPEKRSSLPRPSSILPPRRGVSGDRDENSFSLNSSISSSARRTTRSEPIRRAGKSGTSTPTTPGSTAITPGTPPSYSSRTPGTPGTPSYPRTPHTPGTPKSAILVPSEKKVAIIRTPPKSPATPKQLRLINQPLPDLKNVKSKIGSTENIKYQPKGGQVQIVTKKIDLSHVTSKCGSLKNIRHRPGGGRVKIESVKLDFKEKAQAKVGSLDNAHHVPGGGNVKIDSQKLNFREHAKARVDHGAEIITQSPGRSSVASPRRLSNVSSSGSINLLESPQLATLAEDVTAALAKQGL</sequence>
<accession>A0A6J3RLL0</accession>
<dbReference type="Pfam" id="PF10522">
    <property type="entry name" value="RII_binding_1"/>
    <property type="match status" value="1"/>
</dbReference>
<feature type="compositionally biased region" description="Low complexity" evidence="8">
    <location>
        <begin position="206"/>
        <end position="218"/>
    </location>
</feature>
<dbReference type="PANTHER" id="PTHR11501">
    <property type="entry name" value="MICROTUBULE-ASSOCIATED PROTEIN"/>
    <property type="match status" value="1"/>
</dbReference>
<organism evidence="10 11">
    <name type="scientific">Tursiops truncatus</name>
    <name type="common">Atlantic bottle-nosed dolphin</name>
    <name type="synonym">Delphinus truncatus</name>
    <dbReference type="NCBI Taxonomy" id="9739"/>
    <lineage>
        <taxon>Eukaryota</taxon>
        <taxon>Metazoa</taxon>
        <taxon>Chordata</taxon>
        <taxon>Craniata</taxon>
        <taxon>Vertebrata</taxon>
        <taxon>Euteleostomi</taxon>
        <taxon>Mammalia</taxon>
        <taxon>Eutheria</taxon>
        <taxon>Laurasiatheria</taxon>
        <taxon>Artiodactyla</taxon>
        <taxon>Whippomorpha</taxon>
        <taxon>Cetacea</taxon>
        <taxon>Odontoceti</taxon>
        <taxon>Delphinidae</taxon>
        <taxon>Tursiops</taxon>
    </lineage>
</organism>
<feature type="compositionally biased region" description="Basic and acidic residues" evidence="8">
    <location>
        <begin position="1"/>
        <end position="11"/>
    </location>
</feature>
<feature type="region of interest" description="Disordered" evidence="8">
    <location>
        <begin position="423"/>
        <end position="445"/>
    </location>
</feature>
<keyword evidence="2 7" id="KW-0963">Cytoplasm</keyword>
<dbReference type="Proteomes" id="UP000245320">
    <property type="component" value="Chromosome 7"/>
</dbReference>
<evidence type="ECO:0000313" key="10">
    <source>
        <dbReference type="Proteomes" id="UP000245320"/>
    </source>
</evidence>
<keyword evidence="5" id="KW-0677">Repeat</keyword>
<dbReference type="PANTHER" id="PTHR11501:SF15">
    <property type="entry name" value="MICROTUBULE-ASSOCIATED PROTEIN 2"/>
    <property type="match status" value="1"/>
</dbReference>
<feature type="compositionally biased region" description="Polar residues" evidence="8">
    <location>
        <begin position="253"/>
        <end position="263"/>
    </location>
</feature>
<evidence type="ECO:0000259" key="9">
    <source>
        <dbReference type="Pfam" id="PF10522"/>
    </source>
</evidence>
<feature type="compositionally biased region" description="Polar residues" evidence="8">
    <location>
        <begin position="64"/>
        <end position="73"/>
    </location>
</feature>
<dbReference type="RefSeq" id="XP_033715716.1">
    <property type="nucleotide sequence ID" value="XM_033859825.1"/>
</dbReference>
<feature type="compositionally biased region" description="Low complexity" evidence="8">
    <location>
        <begin position="231"/>
        <end position="247"/>
    </location>
</feature>
<dbReference type="GO" id="GO:0008017">
    <property type="term" value="F:microtubule binding"/>
    <property type="evidence" value="ECO:0007669"/>
    <property type="project" value="InterPro"/>
</dbReference>
<feature type="compositionally biased region" description="Basic and acidic residues" evidence="8">
    <location>
        <begin position="166"/>
        <end position="183"/>
    </location>
</feature>
<feature type="domain" description="RII binding" evidence="9">
    <location>
        <begin position="85"/>
        <end position="103"/>
    </location>
</feature>
<evidence type="ECO:0000256" key="5">
    <source>
        <dbReference type="ARBA" id="ARBA00022737"/>
    </source>
</evidence>
<protein>
    <recommendedName>
        <fullName evidence="7">Microtubule-associated protein</fullName>
    </recommendedName>
</protein>
<dbReference type="CTD" id="4133"/>
<evidence type="ECO:0000256" key="7">
    <source>
        <dbReference type="RuleBase" id="RU000686"/>
    </source>
</evidence>
<evidence type="ECO:0000313" key="11">
    <source>
        <dbReference type="RefSeq" id="XP_033715716.1"/>
    </source>
</evidence>
<proteinExistence type="predicted"/>
<keyword evidence="6 7" id="KW-0206">Cytoskeleton</keyword>
<dbReference type="PROSITE" id="PS00229">
    <property type="entry name" value="TAU_MAP_1"/>
    <property type="match status" value="1"/>
</dbReference>
<feature type="region of interest" description="Disordered" evidence="8">
    <location>
        <begin position="109"/>
        <end position="280"/>
    </location>
</feature>
<feature type="region of interest" description="Disordered" evidence="8">
    <location>
        <begin position="1"/>
        <end position="89"/>
    </location>
</feature>
<evidence type="ECO:0000256" key="3">
    <source>
        <dbReference type="ARBA" id="ARBA00022553"/>
    </source>
</evidence>
<feature type="compositionally biased region" description="Low complexity" evidence="8">
    <location>
        <begin position="185"/>
        <end position="196"/>
    </location>
</feature>
<evidence type="ECO:0000256" key="6">
    <source>
        <dbReference type="ARBA" id="ARBA00023212"/>
    </source>
</evidence>
<dbReference type="GO" id="GO:0000226">
    <property type="term" value="P:microtubule cytoskeleton organization"/>
    <property type="evidence" value="ECO:0007669"/>
    <property type="project" value="TreeGrafter"/>
</dbReference>
<dbReference type="InterPro" id="IPR018459">
    <property type="entry name" value="RII-bd_1"/>
</dbReference>
<dbReference type="GO" id="GO:0005874">
    <property type="term" value="C:microtubule"/>
    <property type="evidence" value="ECO:0007669"/>
    <property type="project" value="UniProtKB-KW"/>
</dbReference>
<name>A0A6J3RLL0_TURTR</name>
<dbReference type="GO" id="GO:0043005">
    <property type="term" value="C:neuron projection"/>
    <property type="evidence" value="ECO:0007669"/>
    <property type="project" value="TreeGrafter"/>
</dbReference>
<keyword evidence="4 7" id="KW-0493">Microtubule</keyword>
<dbReference type="Pfam" id="PF00418">
    <property type="entry name" value="Tubulin-binding"/>
    <property type="match status" value="3"/>
</dbReference>
<dbReference type="PROSITE" id="PS51491">
    <property type="entry name" value="TAU_MAP_2"/>
    <property type="match status" value="3"/>
</dbReference>
<keyword evidence="10" id="KW-1185">Reference proteome</keyword>
<evidence type="ECO:0000256" key="1">
    <source>
        <dbReference type="ARBA" id="ARBA00004245"/>
    </source>
</evidence>
<keyword evidence="3" id="KW-0597">Phosphoprotein</keyword>
<dbReference type="AlphaFoldDB" id="A0A6J3RLL0"/>
<dbReference type="InterPro" id="IPR027324">
    <property type="entry name" value="MAP2/MAP4/Tau"/>
</dbReference>
<gene>
    <name evidence="11" type="primary">MAP2</name>
</gene>
<reference evidence="11" key="1">
    <citation type="submission" date="2025-08" db="UniProtKB">
        <authorList>
            <consortium name="RefSeq"/>
        </authorList>
    </citation>
    <scope>IDENTIFICATION</scope>
    <source>
        <tissue evidence="11">Spleen</tissue>
    </source>
</reference>
<feature type="compositionally biased region" description="Low complexity" evidence="8">
    <location>
        <begin position="124"/>
        <end position="133"/>
    </location>
</feature>
<evidence type="ECO:0000256" key="8">
    <source>
        <dbReference type="SAM" id="MobiDB-lite"/>
    </source>
</evidence>
<evidence type="ECO:0000256" key="4">
    <source>
        <dbReference type="ARBA" id="ARBA00022701"/>
    </source>
</evidence>
<dbReference type="GO" id="GO:0031175">
    <property type="term" value="P:neuron projection development"/>
    <property type="evidence" value="ECO:0007669"/>
    <property type="project" value="TreeGrafter"/>
</dbReference>